<evidence type="ECO:0000313" key="1">
    <source>
        <dbReference type="EMBL" id="SIS65391.1"/>
    </source>
</evidence>
<sequence length="112" mass="11511">MSKHLSAAALCALSACSSEPNHLGNPMLLPVSAVTTGIGNAAYNARRAAVKSAVTEAGPALLTDLEIQARLWQTAPVPPEDRAATLGDIAALPDPGSAQWIEAVTIAIMVRL</sequence>
<proteinExistence type="predicted"/>
<accession>A0A1N7KV14</accession>
<name>A0A1N7KV14_9RHOB</name>
<dbReference type="Proteomes" id="UP000186684">
    <property type="component" value="Unassembled WGS sequence"/>
</dbReference>
<reference evidence="2" key="1">
    <citation type="submission" date="2017-01" db="EMBL/GenBank/DDBJ databases">
        <authorList>
            <person name="Varghese N."/>
            <person name="Submissions S."/>
        </authorList>
    </citation>
    <scope>NUCLEOTIDE SEQUENCE [LARGE SCALE GENOMIC DNA]</scope>
    <source>
        <strain evidence="2">DSM 29430</strain>
    </source>
</reference>
<organism evidence="1 2">
    <name type="scientific">Roseivivax lentus</name>
    <dbReference type="NCBI Taxonomy" id="633194"/>
    <lineage>
        <taxon>Bacteria</taxon>
        <taxon>Pseudomonadati</taxon>
        <taxon>Pseudomonadota</taxon>
        <taxon>Alphaproteobacteria</taxon>
        <taxon>Rhodobacterales</taxon>
        <taxon>Roseobacteraceae</taxon>
        <taxon>Roseivivax</taxon>
    </lineage>
</organism>
<gene>
    <name evidence="1" type="ORF">SAMN05421759_10292</name>
</gene>
<protein>
    <submittedName>
        <fullName evidence="1">Uncharacterized protein</fullName>
    </submittedName>
</protein>
<dbReference type="EMBL" id="FTOQ01000002">
    <property type="protein sequence ID" value="SIS65391.1"/>
    <property type="molecule type" value="Genomic_DNA"/>
</dbReference>
<dbReference type="RefSeq" id="WP_076445339.1">
    <property type="nucleotide sequence ID" value="NZ_FTOQ01000002.1"/>
</dbReference>
<dbReference type="OrthoDB" id="7874985at2"/>
<keyword evidence="2" id="KW-1185">Reference proteome</keyword>
<dbReference type="PROSITE" id="PS51257">
    <property type="entry name" value="PROKAR_LIPOPROTEIN"/>
    <property type="match status" value="1"/>
</dbReference>
<evidence type="ECO:0000313" key="2">
    <source>
        <dbReference type="Proteomes" id="UP000186684"/>
    </source>
</evidence>
<dbReference type="AlphaFoldDB" id="A0A1N7KV14"/>